<dbReference type="InterPro" id="IPR027417">
    <property type="entry name" value="P-loop_NTPase"/>
</dbReference>
<evidence type="ECO:0000313" key="1">
    <source>
        <dbReference type="EMBL" id="PUA33345.1"/>
    </source>
</evidence>
<dbReference type="SUPFAM" id="SSF52540">
    <property type="entry name" value="P-loop containing nucleoside triphosphate hydrolases"/>
    <property type="match status" value="1"/>
</dbReference>
<organism evidence="1 2">
    <name type="scientific">Zestosphaera tikiterensis</name>
    <dbReference type="NCBI Taxonomy" id="1973259"/>
    <lineage>
        <taxon>Archaea</taxon>
        <taxon>Thermoproteota</taxon>
        <taxon>Thermoprotei</taxon>
        <taxon>Desulfurococcales</taxon>
        <taxon>Desulfurococcaceae</taxon>
        <taxon>Zestosphaera</taxon>
    </lineage>
</organism>
<evidence type="ECO:0000313" key="2">
    <source>
        <dbReference type="Proteomes" id="UP000244093"/>
    </source>
</evidence>
<dbReference type="Proteomes" id="UP000244093">
    <property type="component" value="Unassembled WGS sequence"/>
</dbReference>
<gene>
    <name evidence="1" type="ORF">B7O98_02655</name>
</gene>
<proteinExistence type="predicted"/>
<name>A0A2R7Y731_9CREN</name>
<comment type="caution">
    <text evidence="1">The sequence shown here is derived from an EMBL/GenBank/DDBJ whole genome shotgun (WGS) entry which is preliminary data.</text>
</comment>
<dbReference type="AlphaFoldDB" id="A0A2R7Y731"/>
<protein>
    <submittedName>
        <fullName evidence="1">Uncharacterized protein</fullName>
    </submittedName>
</protein>
<accession>A0A2R7Y731</accession>
<reference evidence="1 2" key="1">
    <citation type="journal article" date="2018" name="Syst. Appl. Microbiol.">
        <title>A new symbiotic nanoarchaeote (Candidatus Nanoclepta minutus) and its host (Zestosphaera tikiterensis gen. nov., sp. nov.) from a New Zealand hot spring.</title>
        <authorList>
            <person name="St John E."/>
            <person name="Liu Y."/>
            <person name="Podar M."/>
            <person name="Stott M.B."/>
            <person name="Meneghin J."/>
            <person name="Chen Z."/>
            <person name="Lagutin K."/>
            <person name="Mitchell K."/>
            <person name="Reysenbach A.L."/>
        </authorList>
    </citation>
    <scope>NUCLEOTIDE SEQUENCE [LARGE SCALE GENOMIC DNA]</scope>
    <source>
        <strain evidence="1">NZ3</strain>
    </source>
</reference>
<sequence length="574" mass="64041">MVSDSGVCTLDKVVKFLEDATKRQSFQQIKEMFKKKLDENPIFQALVREGALGKNIIVILGGRGCGKTLVIRYIEHYLSGSWKLEYVNFGEQTAEKGGREGQNSMKKEGAPADFLRSTVEKIETALKNSPTARIALALDDLAEAEEEALKYIRDKLVPMVNKYAGRFMLILALQSERITAERATTLQILKVCLAEAPGAEMFFGEFPEESIESAFRNSYTRGKFVQLFRGASIVNLDAYWSRLRRLERINELAEVIASIADFYITNASGGECSSLLEEVRKYKHGLAVLTLSSLPKASLSERIIAEVHEGGSYLSYPNYSVASLNGLGIAELLLGFLRDRNIRVLAEKLSKFYEELRSQSMSQPDPEIVKDAILKAVEQVLQKHGVYRQDRGIEVYRDQSIRALGLELPYSKEAQGAVSEGRRRKRGPQIDFIHIRSDRIFLVVHALRADRRGYISSSTLNKLRELIELKVPSAAEARYLVVIVPNARSANAVSRVVPVPRIGVDVLVLTVDALSGIDSALVHKIAGEGDKLAKEYGDEFTTVLYMIVAGTVLLNLRTPQGEPTLAYYLFPQIR</sequence>
<dbReference type="EMBL" id="NBVN01000002">
    <property type="protein sequence ID" value="PUA33345.1"/>
    <property type="molecule type" value="Genomic_DNA"/>
</dbReference>